<feature type="active site" description="Proton donor" evidence="7">
    <location>
        <position position="169"/>
    </location>
</feature>
<evidence type="ECO:0000256" key="5">
    <source>
        <dbReference type="ARBA" id="ARBA00022801"/>
    </source>
</evidence>
<name>A0A9W7E4N1_9STRA</name>
<dbReference type="EC" id="3.4.19.12" evidence="8"/>
<dbReference type="PROSITE" id="PS52048">
    <property type="entry name" value="UCH_DOMAIN"/>
    <property type="match status" value="1"/>
</dbReference>
<dbReference type="InterPro" id="IPR036959">
    <property type="entry name" value="Peptidase_C12_UCH_sf"/>
</dbReference>
<dbReference type="GO" id="GO:0005737">
    <property type="term" value="C:cytoplasm"/>
    <property type="evidence" value="ECO:0007669"/>
    <property type="project" value="TreeGrafter"/>
</dbReference>
<evidence type="ECO:0000256" key="3">
    <source>
        <dbReference type="ARBA" id="ARBA00022670"/>
    </source>
</evidence>
<dbReference type="PANTHER" id="PTHR10589">
    <property type="entry name" value="UBIQUITIN CARBOXYL-TERMINAL HYDROLASE"/>
    <property type="match status" value="1"/>
</dbReference>
<evidence type="ECO:0000256" key="6">
    <source>
        <dbReference type="ARBA" id="ARBA00022807"/>
    </source>
</evidence>
<reference evidence="10" key="1">
    <citation type="submission" date="2022-07" db="EMBL/GenBank/DDBJ databases">
        <title>Genome analysis of Parmales, a sister group of diatoms, reveals the evolutionary specialization of diatoms from phago-mixotrophs to photoautotrophs.</title>
        <authorList>
            <person name="Ban H."/>
            <person name="Sato S."/>
            <person name="Yoshikawa S."/>
            <person name="Kazumasa Y."/>
            <person name="Nakamura Y."/>
            <person name="Ichinomiya M."/>
            <person name="Saitoh K."/>
            <person name="Sato N."/>
            <person name="Blanc-Mathieu R."/>
            <person name="Endo H."/>
            <person name="Kuwata A."/>
            <person name="Ogata H."/>
        </authorList>
    </citation>
    <scope>NUCLEOTIDE SEQUENCE</scope>
</reference>
<evidence type="ECO:0000256" key="4">
    <source>
        <dbReference type="ARBA" id="ARBA00022786"/>
    </source>
</evidence>
<keyword evidence="5 7" id="KW-0378">Hydrolase</keyword>
<dbReference type="OrthoDB" id="427186at2759"/>
<dbReference type="GO" id="GO:0004843">
    <property type="term" value="F:cysteine-type deubiquitinase activity"/>
    <property type="evidence" value="ECO:0007669"/>
    <property type="project" value="UniProtKB-UniRule"/>
</dbReference>
<feature type="domain" description="UCH catalytic" evidence="9">
    <location>
        <begin position="3"/>
        <end position="228"/>
    </location>
</feature>
<keyword evidence="4 7" id="KW-0833">Ubl conjugation pathway</keyword>
<feature type="site" description="Transition state stabilizer" evidence="7">
    <location>
        <position position="84"/>
    </location>
</feature>
<proteinExistence type="inferred from homology"/>
<comment type="similarity">
    <text evidence="2 7 8">Belongs to the peptidase C12 family.</text>
</comment>
<dbReference type="GO" id="GO:0006511">
    <property type="term" value="P:ubiquitin-dependent protein catabolic process"/>
    <property type="evidence" value="ECO:0007669"/>
    <property type="project" value="UniProtKB-UniRule"/>
</dbReference>
<dbReference type="Pfam" id="PF01088">
    <property type="entry name" value="Peptidase_C12"/>
    <property type="match status" value="1"/>
</dbReference>
<protein>
    <recommendedName>
        <fullName evidence="8">Ubiquitin carboxyl-terminal hydrolase</fullName>
        <ecNumber evidence="8">3.4.19.12</ecNumber>
    </recommendedName>
</protein>
<gene>
    <name evidence="10" type="ORF">TrRE_jg4681</name>
</gene>
<dbReference type="InterPro" id="IPR038765">
    <property type="entry name" value="Papain-like_cys_pep_sf"/>
</dbReference>
<feature type="site" description="Important for enzyme activity" evidence="7">
    <location>
        <position position="184"/>
    </location>
</feature>
<evidence type="ECO:0000256" key="7">
    <source>
        <dbReference type="PROSITE-ProRule" id="PRU01393"/>
    </source>
</evidence>
<dbReference type="PRINTS" id="PR00707">
    <property type="entry name" value="UBCTHYDRLASE"/>
</dbReference>
<dbReference type="InterPro" id="IPR001578">
    <property type="entry name" value="Peptidase_C12_UCH"/>
</dbReference>
<keyword evidence="11" id="KW-1185">Reference proteome</keyword>
<dbReference type="AlphaFoldDB" id="A0A9W7E4N1"/>
<dbReference type="GO" id="GO:0016579">
    <property type="term" value="P:protein deubiquitination"/>
    <property type="evidence" value="ECO:0007669"/>
    <property type="project" value="TreeGrafter"/>
</dbReference>
<evidence type="ECO:0000256" key="8">
    <source>
        <dbReference type="RuleBase" id="RU361215"/>
    </source>
</evidence>
<keyword evidence="3 7" id="KW-0645">Protease</keyword>
<comment type="catalytic activity">
    <reaction evidence="1 7 8">
        <text>Thiol-dependent hydrolysis of ester, thioester, amide, peptide and isopeptide bonds formed by the C-terminal Gly of ubiquitin (a 76-residue protein attached to proteins as an intracellular targeting signal).</text>
        <dbReference type="EC" id="3.4.19.12"/>
    </reaction>
</comment>
<evidence type="ECO:0000256" key="1">
    <source>
        <dbReference type="ARBA" id="ARBA00000707"/>
    </source>
</evidence>
<keyword evidence="6 7" id="KW-0788">Thiol protease</keyword>
<dbReference type="PANTHER" id="PTHR10589:SF17">
    <property type="entry name" value="UBIQUITIN CARBOXYL-TERMINAL HYDROLASE"/>
    <property type="match status" value="1"/>
</dbReference>
<evidence type="ECO:0000313" key="11">
    <source>
        <dbReference type="Proteomes" id="UP001165082"/>
    </source>
</evidence>
<dbReference type="Proteomes" id="UP001165082">
    <property type="component" value="Unassembled WGS sequence"/>
</dbReference>
<evidence type="ECO:0000259" key="9">
    <source>
        <dbReference type="PROSITE" id="PS52048"/>
    </source>
</evidence>
<dbReference type="SUPFAM" id="SSF54001">
    <property type="entry name" value="Cysteine proteinases"/>
    <property type="match status" value="1"/>
</dbReference>
<organism evidence="10 11">
    <name type="scientific">Triparma retinervis</name>
    <dbReference type="NCBI Taxonomy" id="2557542"/>
    <lineage>
        <taxon>Eukaryota</taxon>
        <taxon>Sar</taxon>
        <taxon>Stramenopiles</taxon>
        <taxon>Ochrophyta</taxon>
        <taxon>Bolidophyceae</taxon>
        <taxon>Parmales</taxon>
        <taxon>Triparmaceae</taxon>
        <taxon>Triparma</taxon>
    </lineage>
</organism>
<dbReference type="Gene3D" id="3.40.532.10">
    <property type="entry name" value="Peptidase C12, ubiquitin carboxyl-terminal hydrolase"/>
    <property type="match status" value="1"/>
</dbReference>
<evidence type="ECO:0000313" key="10">
    <source>
        <dbReference type="EMBL" id="GMH68044.1"/>
    </source>
</evidence>
<sequence length="230" mass="25057">MVNWFPLESNPEVLTTYSKALGLKSSYVFSDLVALEDWAFGMLPGKCEAVVFLYSLSQPQREYHDNFIPTEGRDSTSSLFRVQQNVGNACGTIGVLHSVGSVRSKYSDCLEEGSWFETFFNKCEGKTGAENGATLESDEEIETKHTSAANSAANSSAQVASADSNVNEHFVAFVEHNGGVYEMDGRRGGGEGLFHGKGELSEVVGRVCQEYMGRDPNSNKFSLVALCKCD</sequence>
<evidence type="ECO:0000256" key="2">
    <source>
        <dbReference type="ARBA" id="ARBA00009326"/>
    </source>
</evidence>
<dbReference type="EMBL" id="BRXZ01001312">
    <property type="protein sequence ID" value="GMH68044.1"/>
    <property type="molecule type" value="Genomic_DNA"/>
</dbReference>
<accession>A0A9W7E4N1</accession>
<comment type="caution">
    <text evidence="10">The sequence shown here is derived from an EMBL/GenBank/DDBJ whole genome shotgun (WGS) entry which is preliminary data.</text>
</comment>
<feature type="active site" description="Nucleophile" evidence="7">
    <location>
        <position position="90"/>
    </location>
</feature>